<evidence type="ECO:0000313" key="2">
    <source>
        <dbReference type="EMBL" id="KAA1106587.1"/>
    </source>
</evidence>
<reference evidence="4 5" key="1">
    <citation type="submission" date="2019-05" db="EMBL/GenBank/DDBJ databases">
        <title>Emergence of the Ug99 lineage of the wheat stem rust pathogen through somatic hybridization.</title>
        <authorList>
            <person name="Li F."/>
            <person name="Upadhyaya N.M."/>
            <person name="Sperschneider J."/>
            <person name="Matny O."/>
            <person name="Nguyen-Phuc H."/>
            <person name="Mago R."/>
            <person name="Raley C."/>
            <person name="Miller M.E."/>
            <person name="Silverstein K.A.T."/>
            <person name="Henningsen E."/>
            <person name="Hirsch C.D."/>
            <person name="Visser B."/>
            <person name="Pretorius Z.A."/>
            <person name="Steffenson B.J."/>
            <person name="Schwessinger B."/>
            <person name="Dodds P.N."/>
            <person name="Figueroa M."/>
        </authorList>
    </citation>
    <scope>NUCLEOTIDE SEQUENCE [LARGE SCALE GENOMIC DNA]</scope>
    <source>
        <strain evidence="2">21-0</strain>
        <strain evidence="3 5">Ug99</strain>
    </source>
</reference>
<accession>A0A5B0Q0F0</accession>
<evidence type="ECO:0008006" key="6">
    <source>
        <dbReference type="Google" id="ProtNLM"/>
    </source>
</evidence>
<dbReference type="AlphaFoldDB" id="A0A5B0Q0F0"/>
<evidence type="ECO:0000256" key="1">
    <source>
        <dbReference type="SAM" id="MobiDB-lite"/>
    </source>
</evidence>
<dbReference type="OrthoDB" id="2501299at2759"/>
<gene>
    <name evidence="2" type="ORF">PGT21_036352</name>
    <name evidence="3" type="ORF">PGTUg99_015886</name>
</gene>
<dbReference type="EMBL" id="VSWC01000040">
    <property type="protein sequence ID" value="KAA1106587.1"/>
    <property type="molecule type" value="Genomic_DNA"/>
</dbReference>
<protein>
    <recommendedName>
        <fullName evidence="6">F-box domain-containing protein</fullName>
    </recommendedName>
</protein>
<evidence type="ECO:0000313" key="3">
    <source>
        <dbReference type="EMBL" id="KAA1126218.1"/>
    </source>
</evidence>
<dbReference type="Proteomes" id="UP000325313">
    <property type="component" value="Unassembled WGS sequence"/>
</dbReference>
<keyword evidence="4" id="KW-1185">Reference proteome</keyword>
<comment type="caution">
    <text evidence="2">The sequence shown here is derived from an EMBL/GenBank/DDBJ whole genome shotgun (WGS) entry which is preliminary data.</text>
</comment>
<organism evidence="2 4">
    <name type="scientific">Puccinia graminis f. sp. tritici</name>
    <dbReference type="NCBI Taxonomy" id="56615"/>
    <lineage>
        <taxon>Eukaryota</taxon>
        <taxon>Fungi</taxon>
        <taxon>Dikarya</taxon>
        <taxon>Basidiomycota</taxon>
        <taxon>Pucciniomycotina</taxon>
        <taxon>Pucciniomycetes</taxon>
        <taxon>Pucciniales</taxon>
        <taxon>Pucciniaceae</taxon>
        <taxon>Puccinia</taxon>
    </lineage>
</organism>
<evidence type="ECO:0000313" key="5">
    <source>
        <dbReference type="Proteomes" id="UP000325313"/>
    </source>
</evidence>
<dbReference type="EMBL" id="VDEP01000172">
    <property type="protein sequence ID" value="KAA1126218.1"/>
    <property type="molecule type" value="Genomic_DNA"/>
</dbReference>
<name>A0A5B0Q0F0_PUCGR</name>
<dbReference type="SUPFAM" id="SSF52047">
    <property type="entry name" value="RNI-like"/>
    <property type="match status" value="1"/>
</dbReference>
<proteinExistence type="predicted"/>
<dbReference type="Proteomes" id="UP000324748">
    <property type="component" value="Unassembled WGS sequence"/>
</dbReference>
<evidence type="ECO:0000313" key="4">
    <source>
        <dbReference type="Proteomes" id="UP000324748"/>
    </source>
</evidence>
<sequence>MSILLVSHVEICEQIGQDGQPTRMIKILEIFDDHNQSTSEENQPIEPPITSPAKSVGGPNHFDRLPDELLERIINFSALSNSTSAAINFDPYEAGWKDEEELIQDALSFGHSMATLRLVCWRFFQLATPLFLKRLVISDSSWGRSHRSPLELMIPRLSRFLSATTTAYNNHSLIEARVGDEERRAMMIGQARRKKRAVDQVPYGHHVRQLILSNRTVPPSLICRLLETVHPLLPNLTALAGLSLSHMPRLLSPTIRFPRLVSLTGFDLAGSSELSSRPGYQSDYPLDSPATPTLMIAGPGPNHQLISLEVFLGFLNHHPLISYLSCRGLLIDQDGASRLLALLRINHLSTLLMTPAVPRLCNLQFSGLRMLHIGLNSVIDLQLLRSLPEAAPHLEQLHIDAGCKLEDKSTAGSQSWSISQLLGKLPRLTDLSFIAQHNLPSRPHRSLGWACSNQVLMVAPQVQSLNLRMDSFTTAEFFESLTIDGPSALRQLNVWHRPTLSLTPASESWSIISFGSPQVLRKLGHAVRTMKKAGLEWPTIDNHQRDLWLKLKSLTHLDLFEERTDDCSDVDDL</sequence>
<feature type="region of interest" description="Disordered" evidence="1">
    <location>
        <begin position="36"/>
        <end position="57"/>
    </location>
</feature>